<dbReference type="Proteomes" id="UP000000788">
    <property type="component" value="Chromosome"/>
</dbReference>
<dbReference type="HOGENOM" id="CLU_2438377_0_0_3"/>
<proteinExistence type="predicted"/>
<dbReference type="EMBL" id="CP000878">
    <property type="protein sequence ID" value="ABX08736.1"/>
    <property type="molecule type" value="Genomic_DNA"/>
</dbReference>
<dbReference type="InterPro" id="IPR012447">
    <property type="entry name" value="DUF1651"/>
</dbReference>
<organism evidence="1 2">
    <name type="scientific">Prochlorococcus marinus (strain MIT 9211)</name>
    <dbReference type="NCBI Taxonomy" id="93059"/>
    <lineage>
        <taxon>Bacteria</taxon>
        <taxon>Bacillati</taxon>
        <taxon>Cyanobacteriota</taxon>
        <taxon>Cyanophyceae</taxon>
        <taxon>Synechococcales</taxon>
        <taxon>Prochlorococcaceae</taxon>
        <taxon>Prochlorococcus</taxon>
    </lineage>
</organism>
<evidence type="ECO:0000313" key="2">
    <source>
        <dbReference type="Proteomes" id="UP000000788"/>
    </source>
</evidence>
<accession>A9BA74</accession>
<dbReference type="Pfam" id="PF07864">
    <property type="entry name" value="DUF1651"/>
    <property type="match status" value="1"/>
</dbReference>
<dbReference type="eggNOG" id="ENOG50321YE">
    <property type="taxonomic scope" value="Bacteria"/>
</dbReference>
<protein>
    <submittedName>
        <fullName evidence="1">Uncharacterized protein</fullName>
    </submittedName>
</protein>
<dbReference type="RefSeq" id="WP_012195358.1">
    <property type="nucleotide sequence ID" value="NC_009976.1"/>
</dbReference>
<reference evidence="1 2" key="1">
    <citation type="journal article" date="2007" name="PLoS Genet.">
        <title>Patterns and implications of gene gain and loss in the evolution of Prochlorococcus.</title>
        <authorList>
            <person name="Kettler G.C."/>
            <person name="Martiny A.C."/>
            <person name="Huang K."/>
            <person name="Zucker J."/>
            <person name="Coleman M.L."/>
            <person name="Rodrigue S."/>
            <person name="Chen F."/>
            <person name="Lapidus A."/>
            <person name="Ferriera S."/>
            <person name="Johnson J."/>
            <person name="Steglich C."/>
            <person name="Church G.M."/>
            <person name="Richardson P."/>
            <person name="Chisholm S.W."/>
        </authorList>
    </citation>
    <scope>NUCLEOTIDE SEQUENCE [LARGE SCALE GENOMIC DNA]</scope>
    <source>
        <strain evidence="2">MIT 9211</strain>
    </source>
</reference>
<evidence type="ECO:0000313" key="1">
    <source>
        <dbReference type="EMBL" id="ABX08736.1"/>
    </source>
</evidence>
<dbReference type="STRING" id="93059.P9211_08051"/>
<dbReference type="KEGG" id="pmj:P9211_08051"/>
<dbReference type="AlphaFoldDB" id="A9BA74"/>
<sequence>MGAKKALDIPDGWLLDPKGNWLLLFHKDIAPKDASPQFYMDKWEATQLGTPFKFKNRRKVNLEPALETWRELIDNGWRHINNQYGKSIL</sequence>
<name>A9BA74_PROM4</name>
<keyword evidence="2" id="KW-1185">Reference proteome</keyword>
<dbReference type="OrthoDB" id="541702at2"/>
<gene>
    <name evidence="1" type="ordered locus">P9211_08051</name>
</gene>